<dbReference type="AlphaFoldDB" id="A0A1L3NCT6"/>
<evidence type="ECO:0000313" key="2">
    <source>
        <dbReference type="EMBL" id="APH13926.1"/>
    </source>
</evidence>
<name>A0A1L3NCT6_CLOSG</name>
<keyword evidence="1" id="KW-0812">Transmembrane</keyword>
<keyword evidence="1" id="KW-1133">Transmembrane helix</keyword>
<dbReference type="EMBL" id="CP013243">
    <property type="protein sequence ID" value="APH13926.1"/>
    <property type="molecule type" value="Genomic_DNA"/>
</dbReference>
<proteinExistence type="predicted"/>
<dbReference type="Proteomes" id="UP000182204">
    <property type="component" value="Chromosome"/>
</dbReference>
<gene>
    <name evidence="2" type="ORF">NPD5_1439</name>
</gene>
<feature type="transmembrane region" description="Helical" evidence="1">
    <location>
        <begin position="20"/>
        <end position="40"/>
    </location>
</feature>
<organism evidence="2 3">
    <name type="scientific">Clostridium sporogenes</name>
    <dbReference type="NCBI Taxonomy" id="1509"/>
    <lineage>
        <taxon>Bacteria</taxon>
        <taxon>Bacillati</taxon>
        <taxon>Bacillota</taxon>
        <taxon>Clostridia</taxon>
        <taxon>Eubacteriales</taxon>
        <taxon>Clostridiaceae</taxon>
        <taxon>Clostridium</taxon>
    </lineage>
</organism>
<keyword evidence="1" id="KW-0472">Membrane</keyword>
<sequence length="47" mass="5260">MNIMLSSLFKGGSVFSKSGYGLFVILGWIIIAAFVFGWIYKKRGLDK</sequence>
<evidence type="ECO:0000313" key="3">
    <source>
        <dbReference type="Proteomes" id="UP000182204"/>
    </source>
</evidence>
<protein>
    <submittedName>
        <fullName evidence="2">ABC transporter, permease component domain protein</fullName>
    </submittedName>
</protein>
<reference evidence="2 3" key="1">
    <citation type="submission" date="2015-11" db="EMBL/GenBank/DDBJ databases">
        <authorList>
            <person name="Hill K.K."/>
            <person name="Shirey T.B."/>
            <person name="Raphael B."/>
            <person name="Daligault H.E."/>
            <person name="Davenport K.W."/>
            <person name="Bruce D.C."/>
            <person name="Foley B.T."/>
            <person name="Johnson S.L."/>
        </authorList>
    </citation>
    <scope>NUCLEOTIDE SEQUENCE [LARGE SCALE GENOMIC DNA]</scope>
    <source>
        <strain evidence="2 3">CDC_1632</strain>
    </source>
</reference>
<evidence type="ECO:0000256" key="1">
    <source>
        <dbReference type="SAM" id="Phobius"/>
    </source>
</evidence>
<accession>A0A1L3NCT6</accession>